<feature type="domain" description="NmrA-like" evidence="1">
    <location>
        <begin position="1"/>
        <end position="87"/>
    </location>
</feature>
<organism evidence="2 3">
    <name type="scientific">Fusarium redolens</name>
    <dbReference type="NCBI Taxonomy" id="48865"/>
    <lineage>
        <taxon>Eukaryota</taxon>
        <taxon>Fungi</taxon>
        <taxon>Dikarya</taxon>
        <taxon>Ascomycota</taxon>
        <taxon>Pezizomycotina</taxon>
        <taxon>Sordariomycetes</taxon>
        <taxon>Hypocreomycetidae</taxon>
        <taxon>Hypocreales</taxon>
        <taxon>Nectriaceae</taxon>
        <taxon>Fusarium</taxon>
        <taxon>Fusarium redolens species complex</taxon>
    </lineage>
</organism>
<reference evidence="2" key="1">
    <citation type="journal article" date="2021" name="Nat. Commun.">
        <title>Genetic determinants of endophytism in the Arabidopsis root mycobiome.</title>
        <authorList>
            <person name="Mesny F."/>
            <person name="Miyauchi S."/>
            <person name="Thiergart T."/>
            <person name="Pickel B."/>
            <person name="Atanasova L."/>
            <person name="Karlsson M."/>
            <person name="Huettel B."/>
            <person name="Barry K.W."/>
            <person name="Haridas S."/>
            <person name="Chen C."/>
            <person name="Bauer D."/>
            <person name="Andreopoulos W."/>
            <person name="Pangilinan J."/>
            <person name="LaButti K."/>
            <person name="Riley R."/>
            <person name="Lipzen A."/>
            <person name="Clum A."/>
            <person name="Drula E."/>
            <person name="Henrissat B."/>
            <person name="Kohler A."/>
            <person name="Grigoriev I.V."/>
            <person name="Martin F.M."/>
            <person name="Hacquard S."/>
        </authorList>
    </citation>
    <scope>NUCLEOTIDE SEQUENCE</scope>
    <source>
        <strain evidence="2">MPI-CAGE-AT-0023</strain>
    </source>
</reference>
<proteinExistence type="predicted"/>
<evidence type="ECO:0000313" key="3">
    <source>
        <dbReference type="Proteomes" id="UP000720189"/>
    </source>
</evidence>
<dbReference type="AlphaFoldDB" id="A0A9P9FWZ4"/>
<evidence type="ECO:0000259" key="1">
    <source>
        <dbReference type="Pfam" id="PF05368"/>
    </source>
</evidence>
<protein>
    <recommendedName>
        <fullName evidence="1">NmrA-like domain-containing protein</fullName>
    </recommendedName>
</protein>
<dbReference type="Pfam" id="PF05368">
    <property type="entry name" value="NmrA"/>
    <property type="match status" value="1"/>
</dbReference>
<name>A0A9P9FWZ4_FUSRE</name>
<evidence type="ECO:0000313" key="2">
    <source>
        <dbReference type="EMBL" id="KAH7207897.1"/>
    </source>
</evidence>
<dbReference type="InterPro" id="IPR036291">
    <property type="entry name" value="NAD(P)-bd_dom_sf"/>
</dbReference>
<dbReference type="SUPFAM" id="SSF51735">
    <property type="entry name" value="NAD(P)-binding Rossmann-fold domains"/>
    <property type="match status" value="1"/>
</dbReference>
<dbReference type="EMBL" id="JAGMUX010000034">
    <property type="protein sequence ID" value="KAH7207897.1"/>
    <property type="molecule type" value="Genomic_DNA"/>
</dbReference>
<dbReference type="Gene3D" id="3.40.50.720">
    <property type="entry name" value="NAD(P)-binding Rossmann-like Domain"/>
    <property type="match status" value="1"/>
</dbReference>
<dbReference type="OrthoDB" id="300709at2759"/>
<comment type="caution">
    <text evidence="2">The sequence shown here is derived from an EMBL/GenBank/DDBJ whole genome shotgun (WGS) entry which is preliminary data.</text>
</comment>
<accession>A0A9P9FWZ4</accession>
<dbReference type="Proteomes" id="UP000720189">
    <property type="component" value="Unassembled WGS sequence"/>
</dbReference>
<gene>
    <name evidence="2" type="ORF">BKA55DRAFT_546973</name>
</gene>
<dbReference type="RefSeq" id="XP_046041272.1">
    <property type="nucleotide sequence ID" value="XM_046190975.1"/>
</dbReference>
<dbReference type="InterPro" id="IPR008030">
    <property type="entry name" value="NmrA-like"/>
</dbReference>
<sequence length="113" mass="12833">MGKYVAAILRNPAAHYGKQILAASDYYTTKRILSEFEEVTGRRANFVQVDAETYKSFLPPSMAQEMLENHLFIEEPGYYRGQSLEASEKLLAGVGLRSTLWKDFIKKNKNALP</sequence>
<dbReference type="GeneID" id="70220929"/>
<keyword evidence="3" id="KW-1185">Reference proteome</keyword>